<dbReference type="InterPro" id="IPR002347">
    <property type="entry name" value="SDR_fam"/>
</dbReference>
<comment type="caution">
    <text evidence="4">The sequence shown here is derived from an EMBL/GenBank/DDBJ whole genome shotgun (WGS) entry which is preliminary data.</text>
</comment>
<dbReference type="InterPro" id="IPR020904">
    <property type="entry name" value="Sc_DH/Rdtase_CS"/>
</dbReference>
<evidence type="ECO:0000256" key="2">
    <source>
        <dbReference type="ARBA" id="ARBA00023002"/>
    </source>
</evidence>
<reference evidence="4 5" key="1">
    <citation type="submission" date="2020-07" db="EMBL/GenBank/DDBJ databases">
        <title>Taxonomic revisions and descriptions of new bacterial species based on genomic comparisons in the high-G+C-content subgroup of the family Alcaligenaceae.</title>
        <authorList>
            <person name="Szabo A."/>
            <person name="Felfoldi T."/>
        </authorList>
    </citation>
    <scope>NUCLEOTIDE SEQUENCE [LARGE SCALE GENOMIC DNA]</scope>
    <source>
        <strain evidence="4 5">DSM 25264</strain>
    </source>
</reference>
<dbReference type="GO" id="GO:0016616">
    <property type="term" value="F:oxidoreductase activity, acting on the CH-OH group of donors, NAD or NADP as acceptor"/>
    <property type="evidence" value="ECO:0007669"/>
    <property type="project" value="UniProtKB-ARBA"/>
</dbReference>
<dbReference type="OrthoDB" id="9803333at2"/>
<dbReference type="GO" id="GO:0006633">
    <property type="term" value="P:fatty acid biosynthetic process"/>
    <property type="evidence" value="ECO:0007669"/>
    <property type="project" value="TreeGrafter"/>
</dbReference>
<dbReference type="GO" id="GO:0048038">
    <property type="term" value="F:quinone binding"/>
    <property type="evidence" value="ECO:0007669"/>
    <property type="project" value="TreeGrafter"/>
</dbReference>
<evidence type="ECO:0000256" key="1">
    <source>
        <dbReference type="ARBA" id="ARBA00006484"/>
    </source>
</evidence>
<proteinExistence type="inferred from homology"/>
<dbReference type="Pfam" id="PF13561">
    <property type="entry name" value="adh_short_C2"/>
    <property type="match status" value="1"/>
</dbReference>
<dbReference type="PROSITE" id="PS00061">
    <property type="entry name" value="ADH_SHORT"/>
    <property type="match status" value="1"/>
</dbReference>
<dbReference type="SUPFAM" id="SSF51735">
    <property type="entry name" value="NAD(P)-binding Rossmann-fold domains"/>
    <property type="match status" value="1"/>
</dbReference>
<name>A0A853FFH2_9BURK</name>
<dbReference type="PRINTS" id="PR00081">
    <property type="entry name" value="GDHRDH"/>
</dbReference>
<dbReference type="InterPro" id="IPR036291">
    <property type="entry name" value="NAD(P)-bd_dom_sf"/>
</dbReference>
<organism evidence="4 5">
    <name type="scientific">Allopusillimonas soli</name>
    <dbReference type="NCBI Taxonomy" id="659016"/>
    <lineage>
        <taxon>Bacteria</taxon>
        <taxon>Pseudomonadati</taxon>
        <taxon>Pseudomonadota</taxon>
        <taxon>Betaproteobacteria</taxon>
        <taxon>Burkholderiales</taxon>
        <taxon>Alcaligenaceae</taxon>
        <taxon>Allopusillimonas</taxon>
    </lineage>
</organism>
<dbReference type="PRINTS" id="PR00080">
    <property type="entry name" value="SDRFAMILY"/>
</dbReference>
<dbReference type="InterPro" id="IPR057326">
    <property type="entry name" value="KR_dom"/>
</dbReference>
<keyword evidence="2" id="KW-0560">Oxidoreductase</keyword>
<dbReference type="PANTHER" id="PTHR42760">
    <property type="entry name" value="SHORT-CHAIN DEHYDROGENASES/REDUCTASES FAMILY MEMBER"/>
    <property type="match status" value="1"/>
</dbReference>
<sequence length="272" mass="28674">MEPAARCARSDWPGNRIVTPLNLRGRVALVTGAAGGLGAHFSRTLGRAGAKVVLTGRRLDPLQDLARRLGEEDGIEALAISSDVSDADSVHACFDAAQDAFGVVDIVVCNAGHAATKPSLSMSDSDWDQVVNVNLKGAWLVANEGTRRLVAAGKPGSVIVISSILGHRVAGGVVSYAVSKAGVEQMVKALALEWARHDIRVNALAPGYIETDMNREFFSSEAGQAMIKRIPQRRLGQARDLDGPLLLLASDASRYMTGSTIVVDGGHLQSSL</sequence>
<keyword evidence="5" id="KW-1185">Reference proteome</keyword>
<comment type="similarity">
    <text evidence="1">Belongs to the short-chain dehydrogenases/reductases (SDR) family.</text>
</comment>
<evidence type="ECO:0000313" key="4">
    <source>
        <dbReference type="EMBL" id="NYT38619.1"/>
    </source>
</evidence>
<dbReference type="EMBL" id="JACCEW010000006">
    <property type="protein sequence ID" value="NYT38619.1"/>
    <property type="molecule type" value="Genomic_DNA"/>
</dbReference>
<gene>
    <name evidence="4" type="ORF">H0A68_17190</name>
</gene>
<accession>A0A853FFH2</accession>
<evidence type="ECO:0000259" key="3">
    <source>
        <dbReference type="SMART" id="SM00822"/>
    </source>
</evidence>
<evidence type="ECO:0000313" key="5">
    <source>
        <dbReference type="Proteomes" id="UP000580517"/>
    </source>
</evidence>
<dbReference type="SMART" id="SM00822">
    <property type="entry name" value="PKS_KR"/>
    <property type="match status" value="1"/>
</dbReference>
<dbReference type="PANTHER" id="PTHR42760:SF133">
    <property type="entry name" value="3-OXOACYL-[ACYL-CARRIER-PROTEIN] REDUCTASE"/>
    <property type="match status" value="1"/>
</dbReference>
<protein>
    <submittedName>
        <fullName evidence="4">SDR family oxidoreductase</fullName>
    </submittedName>
</protein>
<dbReference type="AlphaFoldDB" id="A0A853FFH2"/>
<dbReference type="Proteomes" id="UP000580517">
    <property type="component" value="Unassembled WGS sequence"/>
</dbReference>
<feature type="domain" description="Ketoreductase" evidence="3">
    <location>
        <begin position="26"/>
        <end position="197"/>
    </location>
</feature>
<dbReference type="CDD" id="cd05233">
    <property type="entry name" value="SDR_c"/>
    <property type="match status" value="1"/>
</dbReference>
<dbReference type="Gene3D" id="3.40.50.720">
    <property type="entry name" value="NAD(P)-binding Rossmann-like Domain"/>
    <property type="match status" value="1"/>
</dbReference>
<dbReference type="FunFam" id="3.40.50.720:FF:000084">
    <property type="entry name" value="Short-chain dehydrogenase reductase"/>
    <property type="match status" value="1"/>
</dbReference>